<dbReference type="Gene3D" id="1.10.530.10">
    <property type="match status" value="1"/>
</dbReference>
<feature type="transmembrane region" description="Helical" evidence="2">
    <location>
        <begin position="20"/>
        <end position="39"/>
    </location>
</feature>
<evidence type="ECO:0000313" key="4">
    <source>
        <dbReference type="EMBL" id="SCG38404.1"/>
    </source>
</evidence>
<dbReference type="InterPro" id="IPR008258">
    <property type="entry name" value="Transglycosylase_SLT_dom_1"/>
</dbReference>
<dbReference type="InterPro" id="IPR023346">
    <property type="entry name" value="Lysozyme-like_dom_sf"/>
</dbReference>
<organism evidence="4 5">
    <name type="scientific">Micromonospora rifamycinica</name>
    <dbReference type="NCBI Taxonomy" id="291594"/>
    <lineage>
        <taxon>Bacteria</taxon>
        <taxon>Bacillati</taxon>
        <taxon>Actinomycetota</taxon>
        <taxon>Actinomycetes</taxon>
        <taxon>Micromonosporales</taxon>
        <taxon>Micromonosporaceae</taxon>
        <taxon>Micromonospora</taxon>
    </lineage>
</organism>
<gene>
    <name evidence="4" type="ORF">GA0070623_0435</name>
</gene>
<dbReference type="OrthoDB" id="3614862at2"/>
<feature type="transmembrane region" description="Helical" evidence="2">
    <location>
        <begin position="45"/>
        <end position="67"/>
    </location>
</feature>
<evidence type="ECO:0000313" key="5">
    <source>
        <dbReference type="Proteomes" id="UP000198226"/>
    </source>
</evidence>
<feature type="compositionally biased region" description="Pro residues" evidence="1">
    <location>
        <begin position="248"/>
        <end position="257"/>
    </location>
</feature>
<proteinExistence type="predicted"/>
<protein>
    <submittedName>
        <fullName evidence="4">Transglycosylase SLT domain-containing protein</fullName>
    </submittedName>
</protein>
<dbReference type="SUPFAM" id="SSF53955">
    <property type="entry name" value="Lysozyme-like"/>
    <property type="match status" value="1"/>
</dbReference>
<feature type="region of interest" description="Disordered" evidence="1">
    <location>
        <begin position="245"/>
        <end position="266"/>
    </location>
</feature>
<keyword evidence="2" id="KW-0812">Transmembrane</keyword>
<dbReference type="RefSeq" id="WP_084261256.1">
    <property type="nucleotide sequence ID" value="NZ_LRMV01000046.1"/>
</dbReference>
<evidence type="ECO:0000256" key="1">
    <source>
        <dbReference type="SAM" id="MobiDB-lite"/>
    </source>
</evidence>
<dbReference type="Pfam" id="PF01464">
    <property type="entry name" value="SLT"/>
    <property type="match status" value="1"/>
</dbReference>
<name>A0A1C5GXB1_9ACTN</name>
<keyword evidence="2" id="KW-0472">Membrane</keyword>
<feature type="domain" description="Transglycosylase SLT" evidence="3">
    <location>
        <begin position="115"/>
        <end position="228"/>
    </location>
</feature>
<reference evidence="5" key="1">
    <citation type="submission" date="2016-06" db="EMBL/GenBank/DDBJ databases">
        <authorList>
            <person name="Varghese N."/>
            <person name="Submissions Spin"/>
        </authorList>
    </citation>
    <scope>NUCLEOTIDE SEQUENCE [LARGE SCALE GENOMIC DNA]</scope>
    <source>
        <strain evidence="5">DSM 44983</strain>
    </source>
</reference>
<sequence length="266" mass="26322">MAASDNDGAEPTQKSNRSTAALIGAAVAAGLSCLATPVAGVIGAAGVFVIGALGVLLAPLVALILLFGGGGSADPVRAADDSLAAAQGDGKGALDPEQVPEGLADSIEEAGKTCPQIGPVVIAAQIEVASGWDPAKVGANGEKGISQLPPEVFTRYGEDADDDGDTDATDEEDSIAAQAAHVCALAGQAQALLDNGQAIGEVLDLTLVAYAVGIDEVRRAGGVPSTNEAQLYLAQVRSLFAKYQGLGGPPPSFPPTATPSAEPTGD</sequence>
<accession>A0A1C5GXB1</accession>
<keyword evidence="5" id="KW-1185">Reference proteome</keyword>
<evidence type="ECO:0000259" key="3">
    <source>
        <dbReference type="Pfam" id="PF01464"/>
    </source>
</evidence>
<dbReference type="AlphaFoldDB" id="A0A1C5GXB1"/>
<dbReference type="EMBL" id="LT607752">
    <property type="protein sequence ID" value="SCG38404.1"/>
    <property type="molecule type" value="Genomic_DNA"/>
</dbReference>
<dbReference type="Proteomes" id="UP000198226">
    <property type="component" value="Chromosome I"/>
</dbReference>
<evidence type="ECO:0000256" key="2">
    <source>
        <dbReference type="SAM" id="Phobius"/>
    </source>
</evidence>
<keyword evidence="2" id="KW-1133">Transmembrane helix</keyword>